<comment type="similarity">
    <text evidence="2">Belongs to the short-chain dehydrogenases/reductases (SDR) family.</text>
</comment>
<dbReference type="PRINTS" id="PR00080">
    <property type="entry name" value="SDRFAMILY"/>
</dbReference>
<keyword evidence="8" id="KW-1185">Reference proteome</keyword>
<dbReference type="InterPro" id="IPR020904">
    <property type="entry name" value="Sc_DH/Rdtase_CS"/>
</dbReference>
<dbReference type="PANTHER" id="PTHR43391">
    <property type="entry name" value="RETINOL DEHYDROGENASE-RELATED"/>
    <property type="match status" value="1"/>
</dbReference>
<dbReference type="SUPFAM" id="SSF51735">
    <property type="entry name" value="NAD(P)-binding Rossmann-fold domains"/>
    <property type="match status" value="2"/>
</dbReference>
<evidence type="ECO:0000256" key="4">
    <source>
        <dbReference type="ARBA" id="ARBA00022968"/>
    </source>
</evidence>
<dbReference type="OrthoDB" id="47007at2759"/>
<evidence type="ECO:0000256" key="2">
    <source>
        <dbReference type="ARBA" id="ARBA00006484"/>
    </source>
</evidence>
<sequence length="595" mass="65800">MKGKVVLITGASSGIGEQLAYEYAKKGASLVIVARRENQLQKVAETARELGSPDVLYVSADVSNVDDCKRFVDEAINHFGRLDHLVNNAGINSVCKIEDATDITKFVPVMDINFWGNVYPTYFAIPHLKKTKGKIVVNSSASALLPPPRLSFYAASKAALISFYETMRVELAPSISITVLTLGFIESEMTQGKHLSGDGVIQVDRALVDVIKQGFPVMSSRTCAKAIVDAVCRGERYVTEPKWYRPFFMLKALSPELIEWGPCDGARLRHYRALTLSEFRQASLLNCRSKASSIVRHLSSEHMSGKVVVITGASSGIGEQLVYEYAKRGASLVIVARRENRLQKVAETARGLGSPDVLYVCADVSNVHDCKRFVDEAVNHFGRLDHLVNNAGIISVCKIEDAMDFNKFVPVMDTNFWGNVYPTCFAIPHLKKTKGKIVVNSSASALFHTHQDWDSTHKAALITFYETMRAEFAHSISITIITPGFIESEMTTQGKHLSRDGVVQEDREIADVLTQGFPVMSSRTCANAIVDAVCRGERYVTEPKWYKPLFTLKALCPELFEWLYRTVSLNSKSKISEVDASSNMRSAPSSQAKAD</sequence>
<evidence type="ECO:0000256" key="1">
    <source>
        <dbReference type="ARBA" id="ARBA00004606"/>
    </source>
</evidence>
<evidence type="ECO:0000313" key="8">
    <source>
        <dbReference type="Proteomes" id="UP000585474"/>
    </source>
</evidence>
<dbReference type="Proteomes" id="UP000585474">
    <property type="component" value="Unassembled WGS sequence"/>
</dbReference>
<dbReference type="InterPro" id="IPR002347">
    <property type="entry name" value="SDR_fam"/>
</dbReference>
<gene>
    <name evidence="7" type="ORF">Acr_29g0002720</name>
</gene>
<keyword evidence="5" id="KW-0560">Oxidoreductase</keyword>
<keyword evidence="3" id="KW-0521">NADP</keyword>
<accession>A0A7J0HD99</accession>
<dbReference type="EMBL" id="BJWL01000029">
    <property type="protein sequence ID" value="GFZ21110.1"/>
    <property type="molecule type" value="Genomic_DNA"/>
</dbReference>
<evidence type="ECO:0000256" key="3">
    <source>
        <dbReference type="ARBA" id="ARBA00022857"/>
    </source>
</evidence>
<dbReference type="GO" id="GO:0016020">
    <property type="term" value="C:membrane"/>
    <property type="evidence" value="ECO:0007669"/>
    <property type="project" value="UniProtKB-SubCell"/>
</dbReference>
<dbReference type="AlphaFoldDB" id="A0A7J0HD99"/>
<dbReference type="FunFam" id="3.40.50.720:FF:000084">
    <property type="entry name" value="Short-chain dehydrogenase reductase"/>
    <property type="match status" value="2"/>
</dbReference>
<evidence type="ECO:0000256" key="5">
    <source>
        <dbReference type="ARBA" id="ARBA00023002"/>
    </source>
</evidence>
<evidence type="ECO:0000256" key="6">
    <source>
        <dbReference type="SAM" id="MobiDB-lite"/>
    </source>
</evidence>
<keyword evidence="4" id="KW-0812">Transmembrane</keyword>
<comment type="subcellular location">
    <subcellularLocation>
        <location evidence="1">Membrane</location>
        <topology evidence="1">Single-pass type II membrane protein</topology>
    </subcellularLocation>
</comment>
<dbReference type="NCBIfam" id="NF004825">
    <property type="entry name" value="PRK06181.1"/>
    <property type="match status" value="1"/>
</dbReference>
<dbReference type="Pfam" id="PF00106">
    <property type="entry name" value="adh_short"/>
    <property type="match status" value="2"/>
</dbReference>
<keyword evidence="4" id="KW-0735">Signal-anchor</keyword>
<evidence type="ECO:0000313" key="7">
    <source>
        <dbReference type="EMBL" id="GFZ21110.1"/>
    </source>
</evidence>
<comment type="caution">
    <text evidence="7">The sequence shown here is derived from an EMBL/GenBank/DDBJ whole genome shotgun (WGS) entry which is preliminary data.</text>
</comment>
<dbReference type="GO" id="GO:0016616">
    <property type="term" value="F:oxidoreductase activity, acting on the CH-OH group of donors, NAD or NADP as acceptor"/>
    <property type="evidence" value="ECO:0007669"/>
    <property type="project" value="UniProtKB-ARBA"/>
</dbReference>
<dbReference type="PANTHER" id="PTHR43391:SF91">
    <property type="entry name" value="OS04G0390700 PROTEIN"/>
    <property type="match status" value="1"/>
</dbReference>
<protein>
    <submittedName>
        <fullName evidence="7">Hydroxysteroid dehydrogenase 1</fullName>
    </submittedName>
</protein>
<dbReference type="Gene3D" id="3.40.50.720">
    <property type="entry name" value="NAD(P)-binding Rossmann-like Domain"/>
    <property type="match status" value="2"/>
</dbReference>
<organism evidence="7 8">
    <name type="scientific">Actinidia rufa</name>
    <dbReference type="NCBI Taxonomy" id="165716"/>
    <lineage>
        <taxon>Eukaryota</taxon>
        <taxon>Viridiplantae</taxon>
        <taxon>Streptophyta</taxon>
        <taxon>Embryophyta</taxon>
        <taxon>Tracheophyta</taxon>
        <taxon>Spermatophyta</taxon>
        <taxon>Magnoliopsida</taxon>
        <taxon>eudicotyledons</taxon>
        <taxon>Gunneridae</taxon>
        <taxon>Pentapetalae</taxon>
        <taxon>asterids</taxon>
        <taxon>Ericales</taxon>
        <taxon>Actinidiaceae</taxon>
        <taxon>Actinidia</taxon>
    </lineage>
</organism>
<dbReference type="InterPro" id="IPR036291">
    <property type="entry name" value="NAD(P)-bd_dom_sf"/>
</dbReference>
<dbReference type="PRINTS" id="PR00081">
    <property type="entry name" value="GDHRDH"/>
</dbReference>
<dbReference type="PROSITE" id="PS00061">
    <property type="entry name" value="ADH_SHORT"/>
    <property type="match status" value="1"/>
</dbReference>
<reference evidence="7 8" key="1">
    <citation type="submission" date="2019-07" db="EMBL/GenBank/DDBJ databases">
        <title>De Novo Assembly of kiwifruit Actinidia rufa.</title>
        <authorList>
            <person name="Sugita-Konishi S."/>
            <person name="Sato K."/>
            <person name="Mori E."/>
            <person name="Abe Y."/>
            <person name="Kisaki G."/>
            <person name="Hamano K."/>
            <person name="Suezawa K."/>
            <person name="Otani M."/>
            <person name="Fukuda T."/>
            <person name="Manabe T."/>
            <person name="Gomi K."/>
            <person name="Tabuchi M."/>
            <person name="Akimitsu K."/>
            <person name="Kataoka I."/>
        </authorList>
    </citation>
    <scope>NUCLEOTIDE SEQUENCE [LARGE SCALE GENOMIC DNA]</scope>
    <source>
        <strain evidence="8">cv. Fuchu</strain>
    </source>
</reference>
<dbReference type="GO" id="GO:0005829">
    <property type="term" value="C:cytosol"/>
    <property type="evidence" value="ECO:0007669"/>
    <property type="project" value="TreeGrafter"/>
</dbReference>
<proteinExistence type="inferred from homology"/>
<name>A0A7J0HD99_9ERIC</name>
<feature type="region of interest" description="Disordered" evidence="6">
    <location>
        <begin position="576"/>
        <end position="595"/>
    </location>
</feature>